<dbReference type="EMBL" id="KL198136">
    <property type="protein sequence ID" value="KDQ06431.1"/>
    <property type="molecule type" value="Genomic_DNA"/>
</dbReference>
<accession>A0A067M4D5</accession>
<dbReference type="Proteomes" id="UP000027195">
    <property type="component" value="Unassembled WGS sequence"/>
</dbReference>
<proteinExistence type="predicted"/>
<gene>
    <name evidence="1" type="ORF">BOTBODRAFT_70948</name>
</gene>
<sequence>MGQRLDYGPSAFTCTVQQDLRSEAAILLRGSRVLRPHCHDQSPQARAVLALLRERGAGLCRRGISVGSCGGQRLKWDNTLGKATWEHYHWEGYACHMRCRALAGTTAWTMLVGGYIDEQTGAIGALWAHSGASNQACRMDNINDGRRLHVSSCLT</sequence>
<dbReference type="InParanoid" id="A0A067M4D5"/>
<dbReference type="AlphaFoldDB" id="A0A067M4D5"/>
<protein>
    <submittedName>
        <fullName evidence="1">Uncharacterized protein</fullName>
    </submittedName>
</protein>
<dbReference type="HOGENOM" id="CLU_1695190_0_0_1"/>
<keyword evidence="2" id="KW-1185">Reference proteome</keyword>
<evidence type="ECO:0000313" key="1">
    <source>
        <dbReference type="EMBL" id="KDQ06431.1"/>
    </source>
</evidence>
<evidence type="ECO:0000313" key="2">
    <source>
        <dbReference type="Proteomes" id="UP000027195"/>
    </source>
</evidence>
<reference evidence="2" key="1">
    <citation type="journal article" date="2014" name="Proc. Natl. Acad. Sci. U.S.A.">
        <title>Extensive sampling of basidiomycete genomes demonstrates inadequacy of the white-rot/brown-rot paradigm for wood decay fungi.</title>
        <authorList>
            <person name="Riley R."/>
            <person name="Salamov A.A."/>
            <person name="Brown D.W."/>
            <person name="Nagy L.G."/>
            <person name="Floudas D."/>
            <person name="Held B.W."/>
            <person name="Levasseur A."/>
            <person name="Lombard V."/>
            <person name="Morin E."/>
            <person name="Otillar R."/>
            <person name="Lindquist E.A."/>
            <person name="Sun H."/>
            <person name="LaButti K.M."/>
            <person name="Schmutz J."/>
            <person name="Jabbour D."/>
            <person name="Luo H."/>
            <person name="Baker S.E."/>
            <person name="Pisabarro A.G."/>
            <person name="Walton J.D."/>
            <person name="Blanchette R.A."/>
            <person name="Henrissat B."/>
            <person name="Martin F."/>
            <person name="Cullen D."/>
            <person name="Hibbett D.S."/>
            <person name="Grigoriev I.V."/>
        </authorList>
    </citation>
    <scope>NUCLEOTIDE SEQUENCE [LARGE SCALE GENOMIC DNA]</scope>
    <source>
        <strain evidence="2">FD-172 SS1</strain>
    </source>
</reference>
<name>A0A067M4D5_BOTB1</name>
<organism evidence="1 2">
    <name type="scientific">Botryobasidium botryosum (strain FD-172 SS1)</name>
    <dbReference type="NCBI Taxonomy" id="930990"/>
    <lineage>
        <taxon>Eukaryota</taxon>
        <taxon>Fungi</taxon>
        <taxon>Dikarya</taxon>
        <taxon>Basidiomycota</taxon>
        <taxon>Agaricomycotina</taxon>
        <taxon>Agaricomycetes</taxon>
        <taxon>Cantharellales</taxon>
        <taxon>Botryobasidiaceae</taxon>
        <taxon>Botryobasidium</taxon>
    </lineage>
</organism>